<keyword evidence="5 8" id="KW-0812">Transmembrane</keyword>
<dbReference type="EMBL" id="RQZC01000004">
    <property type="protein sequence ID" value="RRD29983.1"/>
    <property type="molecule type" value="Genomic_DNA"/>
</dbReference>
<dbReference type="SUPFAM" id="SSF103481">
    <property type="entry name" value="Multidrug resistance efflux transporter EmrE"/>
    <property type="match status" value="2"/>
</dbReference>
<feature type="transmembrane region" description="Helical" evidence="8">
    <location>
        <begin position="53"/>
        <end position="70"/>
    </location>
</feature>
<feature type="transmembrane region" description="Helical" evidence="8">
    <location>
        <begin position="251"/>
        <end position="275"/>
    </location>
</feature>
<evidence type="ECO:0000256" key="3">
    <source>
        <dbReference type="ARBA" id="ARBA00022448"/>
    </source>
</evidence>
<evidence type="ECO:0000259" key="9">
    <source>
        <dbReference type="Pfam" id="PF00892"/>
    </source>
</evidence>
<comment type="similarity">
    <text evidence="2">Belongs to the EamA transporter family.</text>
</comment>
<dbReference type="InterPro" id="IPR004626">
    <property type="entry name" value="RarD"/>
</dbReference>
<name>A0A3P1VBN3_9ACTO</name>
<reference evidence="10 11" key="1">
    <citation type="submission" date="2018-11" db="EMBL/GenBank/DDBJ databases">
        <title>Genomes From Bacteria Associated with the Canine Oral Cavity: a Test Case for Automated Genome-Based Taxonomic Assignment.</title>
        <authorList>
            <person name="Coil D.A."/>
            <person name="Jospin G."/>
            <person name="Darling A.E."/>
            <person name="Wallis C."/>
            <person name="Davis I.J."/>
            <person name="Harris S."/>
            <person name="Eisen J.A."/>
            <person name="Holcombe L.J."/>
            <person name="O'Flynn C."/>
        </authorList>
    </citation>
    <scope>NUCLEOTIDE SEQUENCE [LARGE SCALE GENOMIC DNA]</scope>
    <source>
        <strain evidence="10 11">OH5050</strain>
    </source>
</reference>
<sequence>MPSTTAPTGRHSPGSSAPGLAMVLGCYLLWGFFPLYFRLLAAAGSVEIIGHRVVWTLVTCLVLIAASRRWRALGAVLSAPRLLGPLAACGLLVTLNWLVYVYGVSTERTADAALGYFINPLVTVALAALVLGERLRRAQVLCIALAAAGVAVLVLAQGSLPWISLALALTFGLYGLVKKRVGAQVDALTGLCAETLTVAPLALGYLGWLAWQGASAMQGPQASPLLGVLLVVAGPVTAVPLLLFAAGARRVALSVVGISQYLGPIIQFILAWAVFHEEIPPARWAAMVLVWAAVALFIVDAAHQLARRPRLRG</sequence>
<dbReference type="InterPro" id="IPR000620">
    <property type="entry name" value="EamA_dom"/>
</dbReference>
<feature type="transmembrane region" description="Helical" evidence="8">
    <location>
        <begin position="189"/>
        <end position="211"/>
    </location>
</feature>
<dbReference type="InterPro" id="IPR037185">
    <property type="entry name" value="EmrE-like"/>
</dbReference>
<evidence type="ECO:0000313" key="11">
    <source>
        <dbReference type="Proteomes" id="UP000271272"/>
    </source>
</evidence>
<evidence type="ECO:0000256" key="4">
    <source>
        <dbReference type="ARBA" id="ARBA00022475"/>
    </source>
</evidence>
<keyword evidence="6 8" id="KW-1133">Transmembrane helix</keyword>
<keyword evidence="11" id="KW-1185">Reference proteome</keyword>
<dbReference type="Pfam" id="PF00892">
    <property type="entry name" value="EamA"/>
    <property type="match status" value="2"/>
</dbReference>
<gene>
    <name evidence="10" type="primary">rarD</name>
    <name evidence="10" type="ORF">EII10_04660</name>
</gene>
<dbReference type="NCBIfam" id="TIGR00688">
    <property type="entry name" value="rarD"/>
    <property type="match status" value="1"/>
</dbReference>
<evidence type="ECO:0000256" key="2">
    <source>
        <dbReference type="ARBA" id="ARBA00007362"/>
    </source>
</evidence>
<dbReference type="OrthoDB" id="369870at2"/>
<keyword evidence="4" id="KW-1003">Cell membrane</keyword>
<accession>A0A3P1VBN3</accession>
<proteinExistence type="inferred from homology"/>
<feature type="transmembrane region" description="Helical" evidence="8">
    <location>
        <begin position="223"/>
        <end position="244"/>
    </location>
</feature>
<evidence type="ECO:0000256" key="7">
    <source>
        <dbReference type="ARBA" id="ARBA00023136"/>
    </source>
</evidence>
<feature type="transmembrane region" description="Helical" evidence="8">
    <location>
        <begin position="114"/>
        <end position="131"/>
    </location>
</feature>
<dbReference type="RefSeq" id="WP_124933342.1">
    <property type="nucleotide sequence ID" value="NZ_RQZC01000004.1"/>
</dbReference>
<evidence type="ECO:0000256" key="5">
    <source>
        <dbReference type="ARBA" id="ARBA00022692"/>
    </source>
</evidence>
<evidence type="ECO:0000313" key="10">
    <source>
        <dbReference type="EMBL" id="RRD29983.1"/>
    </source>
</evidence>
<feature type="domain" description="EamA" evidence="9">
    <location>
        <begin position="165"/>
        <end position="298"/>
    </location>
</feature>
<dbReference type="AlphaFoldDB" id="A0A3P1VBN3"/>
<feature type="transmembrane region" description="Helical" evidence="8">
    <location>
        <begin position="82"/>
        <end position="102"/>
    </location>
</feature>
<comment type="caution">
    <text evidence="10">The sequence shown here is derived from an EMBL/GenBank/DDBJ whole genome shotgun (WGS) entry which is preliminary data.</text>
</comment>
<dbReference type="PANTHER" id="PTHR22911:SF137">
    <property type="entry name" value="SOLUTE CARRIER FAMILY 35 MEMBER G2-RELATED"/>
    <property type="match status" value="1"/>
</dbReference>
<dbReference type="PANTHER" id="PTHR22911">
    <property type="entry name" value="ACYL-MALONYL CONDENSING ENZYME-RELATED"/>
    <property type="match status" value="1"/>
</dbReference>
<protein>
    <submittedName>
        <fullName evidence="10">EamA family transporter RarD</fullName>
    </submittedName>
</protein>
<evidence type="ECO:0000256" key="1">
    <source>
        <dbReference type="ARBA" id="ARBA00004651"/>
    </source>
</evidence>
<feature type="transmembrane region" description="Helical" evidence="8">
    <location>
        <begin position="281"/>
        <end position="302"/>
    </location>
</feature>
<keyword evidence="7 8" id="KW-0472">Membrane</keyword>
<evidence type="ECO:0000256" key="6">
    <source>
        <dbReference type="ARBA" id="ARBA00022989"/>
    </source>
</evidence>
<feature type="transmembrane region" description="Helical" evidence="8">
    <location>
        <begin position="20"/>
        <end position="41"/>
    </location>
</feature>
<dbReference type="Proteomes" id="UP000271272">
    <property type="component" value="Unassembled WGS sequence"/>
</dbReference>
<feature type="transmembrane region" description="Helical" evidence="8">
    <location>
        <begin position="162"/>
        <end position="177"/>
    </location>
</feature>
<evidence type="ECO:0000256" key="8">
    <source>
        <dbReference type="SAM" id="Phobius"/>
    </source>
</evidence>
<comment type="subcellular location">
    <subcellularLocation>
        <location evidence="1">Cell membrane</location>
        <topology evidence="1">Multi-pass membrane protein</topology>
    </subcellularLocation>
</comment>
<organism evidence="10 11">
    <name type="scientific">Actinomyces bowdenii</name>
    <dbReference type="NCBI Taxonomy" id="131109"/>
    <lineage>
        <taxon>Bacteria</taxon>
        <taxon>Bacillati</taxon>
        <taxon>Actinomycetota</taxon>
        <taxon>Actinomycetes</taxon>
        <taxon>Actinomycetales</taxon>
        <taxon>Actinomycetaceae</taxon>
        <taxon>Actinomyces</taxon>
    </lineage>
</organism>
<dbReference type="GO" id="GO:0005886">
    <property type="term" value="C:plasma membrane"/>
    <property type="evidence" value="ECO:0007669"/>
    <property type="project" value="UniProtKB-SubCell"/>
</dbReference>
<keyword evidence="3" id="KW-0813">Transport</keyword>
<feature type="domain" description="EamA" evidence="9">
    <location>
        <begin position="18"/>
        <end position="154"/>
    </location>
</feature>